<organism evidence="1 2">
    <name type="scientific">Pseudonocardia sediminis</name>
    <dbReference type="NCBI Taxonomy" id="1397368"/>
    <lineage>
        <taxon>Bacteria</taxon>
        <taxon>Bacillati</taxon>
        <taxon>Actinomycetota</taxon>
        <taxon>Actinomycetes</taxon>
        <taxon>Pseudonocardiales</taxon>
        <taxon>Pseudonocardiaceae</taxon>
        <taxon>Pseudonocardia</taxon>
    </lineage>
</organism>
<gene>
    <name evidence="1" type="ORF">EV383_6251</name>
</gene>
<accession>A0A4Q7U9S0</accession>
<keyword evidence="2" id="KW-1185">Reference proteome</keyword>
<dbReference type="EMBL" id="SHKL01000002">
    <property type="protein sequence ID" value="RZT75510.1"/>
    <property type="molecule type" value="Genomic_DNA"/>
</dbReference>
<evidence type="ECO:0000313" key="1">
    <source>
        <dbReference type="EMBL" id="RZT75510.1"/>
    </source>
</evidence>
<name>A0A4Q7U9S0_PSEST</name>
<dbReference type="AlphaFoldDB" id="A0A4Q7U9S0"/>
<sequence length="105" mass="11687">MTEGERPAGIEAVVNLPSHEWDSAEAVSYETAQEAINEVIGCHTAALNRERRSASPDRARIEHLRAEIMACVQDQRGLNPRDRPAILASRDKYSHQLAALRAELQ</sequence>
<evidence type="ECO:0000313" key="2">
    <source>
        <dbReference type="Proteomes" id="UP000291591"/>
    </source>
</evidence>
<comment type="caution">
    <text evidence="1">The sequence shown here is derived from an EMBL/GenBank/DDBJ whole genome shotgun (WGS) entry which is preliminary data.</text>
</comment>
<dbReference type="OrthoDB" id="3298018at2"/>
<dbReference type="Proteomes" id="UP000291591">
    <property type="component" value="Unassembled WGS sequence"/>
</dbReference>
<reference evidence="1 2" key="1">
    <citation type="submission" date="2019-02" db="EMBL/GenBank/DDBJ databases">
        <title>Sequencing the genomes of 1000 actinobacteria strains.</title>
        <authorList>
            <person name="Klenk H.-P."/>
        </authorList>
    </citation>
    <scope>NUCLEOTIDE SEQUENCE [LARGE SCALE GENOMIC DNA]</scope>
    <source>
        <strain evidence="1 2">DSM 45779</strain>
    </source>
</reference>
<dbReference type="RefSeq" id="WP_130295408.1">
    <property type="nucleotide sequence ID" value="NZ_SHKL01000002.1"/>
</dbReference>
<protein>
    <submittedName>
        <fullName evidence="1">Uncharacterized protein</fullName>
    </submittedName>
</protein>
<proteinExistence type="predicted"/>